<dbReference type="PANTHER" id="PTHR43335:SF8">
    <property type="entry name" value="ABC TRANSPORTER, ATP-BINDING PROTEIN"/>
    <property type="match status" value="1"/>
</dbReference>
<keyword evidence="3" id="KW-0547">Nucleotide-binding</keyword>
<dbReference type="InterPro" id="IPR017871">
    <property type="entry name" value="ABC_transporter-like_CS"/>
</dbReference>
<dbReference type="RefSeq" id="WP_212961841.1">
    <property type="nucleotide sequence ID" value="NZ_BOQT01000001.1"/>
</dbReference>
<dbReference type="PANTHER" id="PTHR43335">
    <property type="entry name" value="ABC TRANSPORTER, ATP-BINDING PROTEIN"/>
    <property type="match status" value="1"/>
</dbReference>
<dbReference type="InterPro" id="IPR003593">
    <property type="entry name" value="AAA+_ATPase"/>
</dbReference>
<comment type="similarity">
    <text evidence="1">Belongs to the ABC transporter superfamily.</text>
</comment>
<dbReference type="EMBL" id="BOQT01000001">
    <property type="protein sequence ID" value="GIN18889.1"/>
    <property type="molecule type" value="Genomic_DNA"/>
</dbReference>
<keyword evidence="7" id="KW-1185">Reference proteome</keyword>
<dbReference type="SMART" id="SM00382">
    <property type="entry name" value="AAA"/>
    <property type="match status" value="1"/>
</dbReference>
<dbReference type="PROSITE" id="PS50893">
    <property type="entry name" value="ABC_TRANSPORTER_2"/>
    <property type="match status" value="1"/>
</dbReference>
<accession>A0ABQ4JZB7</accession>
<dbReference type="PROSITE" id="PS00211">
    <property type="entry name" value="ABC_TRANSPORTER_1"/>
    <property type="match status" value="1"/>
</dbReference>
<evidence type="ECO:0000313" key="6">
    <source>
        <dbReference type="EMBL" id="GIN18889.1"/>
    </source>
</evidence>
<protein>
    <submittedName>
        <fullName evidence="6">ABC transporter ATP-binding protein YcbN</fullName>
    </submittedName>
</protein>
<name>A0ABQ4JZB7_9BACI</name>
<evidence type="ECO:0000256" key="1">
    <source>
        <dbReference type="ARBA" id="ARBA00005417"/>
    </source>
</evidence>
<keyword evidence="4 6" id="KW-0067">ATP-binding</keyword>
<proteinExistence type="inferred from homology"/>
<sequence length="304" mass="34693">MELVVQLKNITKVFQNHEALTDVNLHIRKGEIYGFLGTNGAGKSTLMKILMNMINPTSGERWLFGEKVKEDSFGYLKRVGSMIEYPIFYENLTVRKNLELHCAYMGFHHPTTIEDALEKVGLEGVGEKLPKNLSLGMRQRLCVARAILTKPELLILDEPINGLDSEGIQSMRNLFQTLNKEYGMTILISSHIIGEIEQIADTIGIINKGRVIEEISMEDIRKQNTEYIEMIVDQPQKAAVLLDNQFGIQNFKVLNDGMIRIFDSPIPSTMISRVLILEDIQIQSIEQKRVTLEEYFLKKMKSDM</sequence>
<gene>
    <name evidence="6" type="primary">ycbN</name>
    <name evidence="6" type="ORF">J1TS3_00230</name>
</gene>
<dbReference type="SUPFAM" id="SSF52540">
    <property type="entry name" value="P-loop containing nucleoside triphosphate hydrolases"/>
    <property type="match status" value="1"/>
</dbReference>
<keyword evidence="2" id="KW-0813">Transport</keyword>
<dbReference type="Proteomes" id="UP000680279">
    <property type="component" value="Unassembled WGS sequence"/>
</dbReference>
<feature type="domain" description="ABC transporter" evidence="5">
    <location>
        <begin position="5"/>
        <end position="233"/>
    </location>
</feature>
<organism evidence="6 7">
    <name type="scientific">Siminovitchia fordii</name>
    <dbReference type="NCBI Taxonomy" id="254759"/>
    <lineage>
        <taxon>Bacteria</taxon>
        <taxon>Bacillati</taxon>
        <taxon>Bacillota</taxon>
        <taxon>Bacilli</taxon>
        <taxon>Bacillales</taxon>
        <taxon>Bacillaceae</taxon>
        <taxon>Siminovitchia</taxon>
    </lineage>
</organism>
<dbReference type="GO" id="GO:0005524">
    <property type="term" value="F:ATP binding"/>
    <property type="evidence" value="ECO:0007669"/>
    <property type="project" value="UniProtKB-KW"/>
</dbReference>
<comment type="caution">
    <text evidence="6">The sequence shown here is derived from an EMBL/GenBank/DDBJ whole genome shotgun (WGS) entry which is preliminary data.</text>
</comment>
<dbReference type="Gene3D" id="3.40.50.300">
    <property type="entry name" value="P-loop containing nucleotide triphosphate hydrolases"/>
    <property type="match status" value="1"/>
</dbReference>
<evidence type="ECO:0000256" key="2">
    <source>
        <dbReference type="ARBA" id="ARBA00022448"/>
    </source>
</evidence>
<evidence type="ECO:0000256" key="3">
    <source>
        <dbReference type="ARBA" id="ARBA00022741"/>
    </source>
</evidence>
<evidence type="ECO:0000313" key="7">
    <source>
        <dbReference type="Proteomes" id="UP000680279"/>
    </source>
</evidence>
<evidence type="ECO:0000259" key="5">
    <source>
        <dbReference type="PROSITE" id="PS50893"/>
    </source>
</evidence>
<dbReference type="InterPro" id="IPR003439">
    <property type="entry name" value="ABC_transporter-like_ATP-bd"/>
</dbReference>
<dbReference type="InterPro" id="IPR027417">
    <property type="entry name" value="P-loop_NTPase"/>
</dbReference>
<dbReference type="Pfam" id="PF00005">
    <property type="entry name" value="ABC_tran"/>
    <property type="match status" value="1"/>
</dbReference>
<reference evidence="6 7" key="1">
    <citation type="submission" date="2021-03" db="EMBL/GenBank/DDBJ databases">
        <title>Antimicrobial resistance genes in bacteria isolated from Japanese honey, and their potential for conferring macrolide and lincosamide resistance in the American foulbrood pathogen Paenibacillus larvae.</title>
        <authorList>
            <person name="Okamoto M."/>
            <person name="Kumagai M."/>
            <person name="Kanamori H."/>
            <person name="Takamatsu D."/>
        </authorList>
    </citation>
    <scope>NUCLEOTIDE SEQUENCE [LARGE SCALE GENOMIC DNA]</scope>
    <source>
        <strain evidence="6 7">J1TS3</strain>
    </source>
</reference>
<evidence type="ECO:0000256" key="4">
    <source>
        <dbReference type="ARBA" id="ARBA00022840"/>
    </source>
</evidence>